<evidence type="ECO:0000259" key="4">
    <source>
        <dbReference type="Pfam" id="PF25917"/>
    </source>
</evidence>
<keyword evidence="3" id="KW-0472">Membrane</keyword>
<feature type="coiled-coil region" evidence="2">
    <location>
        <begin position="88"/>
        <end position="155"/>
    </location>
</feature>
<dbReference type="Proteomes" id="UP001595916">
    <property type="component" value="Unassembled WGS sequence"/>
</dbReference>
<keyword evidence="1" id="KW-0813">Transport</keyword>
<reference evidence="7" key="1">
    <citation type="journal article" date="2019" name="Int. J. Syst. Evol. Microbiol.">
        <title>The Global Catalogue of Microorganisms (GCM) 10K type strain sequencing project: providing services to taxonomists for standard genome sequencing and annotation.</title>
        <authorList>
            <consortium name="The Broad Institute Genomics Platform"/>
            <consortium name="The Broad Institute Genome Sequencing Center for Infectious Disease"/>
            <person name="Wu L."/>
            <person name="Ma J."/>
        </authorList>
    </citation>
    <scope>NUCLEOTIDE SEQUENCE [LARGE SCALE GENOMIC DNA]</scope>
    <source>
        <strain evidence="7">CCUG 46385</strain>
    </source>
</reference>
<evidence type="ECO:0000313" key="7">
    <source>
        <dbReference type="Proteomes" id="UP001595916"/>
    </source>
</evidence>
<evidence type="ECO:0000256" key="3">
    <source>
        <dbReference type="SAM" id="Phobius"/>
    </source>
</evidence>
<accession>A0ABV9QMR9</accession>
<dbReference type="PANTHER" id="PTHR30469:SF15">
    <property type="entry name" value="HLYD FAMILY OF SECRETION PROTEINS"/>
    <property type="match status" value="1"/>
</dbReference>
<protein>
    <submittedName>
        <fullName evidence="6">Efflux RND transporter periplasmic adaptor subunit</fullName>
    </submittedName>
</protein>
<keyword evidence="2" id="KW-0175">Coiled coil</keyword>
<evidence type="ECO:0000313" key="6">
    <source>
        <dbReference type="EMBL" id="MFC4805655.1"/>
    </source>
</evidence>
<keyword evidence="3" id="KW-1133">Transmembrane helix</keyword>
<proteinExistence type="predicted"/>
<keyword evidence="7" id="KW-1185">Reference proteome</keyword>
<dbReference type="EMBL" id="JBHSHL010000056">
    <property type="protein sequence ID" value="MFC4805655.1"/>
    <property type="molecule type" value="Genomic_DNA"/>
</dbReference>
<dbReference type="RefSeq" id="WP_379789272.1">
    <property type="nucleotide sequence ID" value="NZ_JBHSHL010000056.1"/>
</dbReference>
<dbReference type="Pfam" id="PF25967">
    <property type="entry name" value="RND-MFP_C"/>
    <property type="match status" value="1"/>
</dbReference>
<dbReference type="Gene3D" id="1.10.287.470">
    <property type="entry name" value="Helix hairpin bin"/>
    <property type="match status" value="1"/>
</dbReference>
<dbReference type="Gene3D" id="2.40.30.170">
    <property type="match status" value="1"/>
</dbReference>
<name>A0ABV9QMR9_9FIRM</name>
<dbReference type="PANTHER" id="PTHR30469">
    <property type="entry name" value="MULTIDRUG RESISTANCE PROTEIN MDTA"/>
    <property type="match status" value="1"/>
</dbReference>
<feature type="transmembrane region" description="Helical" evidence="3">
    <location>
        <begin position="7"/>
        <end position="25"/>
    </location>
</feature>
<dbReference type="Pfam" id="PF25917">
    <property type="entry name" value="BSH_RND"/>
    <property type="match status" value="1"/>
</dbReference>
<sequence length="420" mass="46451">MKKLYKWILWILIGIIIAFTAFLQLNKKIAVAVYEAKLSNLDHSIEETGTVVGSDTITLSSEIGGRVLSSIKENTRVSRGDLLISLDTSDIEHKISELEANLQSVRGQKKMSDPTLYRSMVEAKQLEIEASRIELADLEKKIEDAQNLYDSGALAKQELDSLILAKDRLTLKKEAQDKELSLIYEQSKPKAGTDQMYTGQEKAIEENIEQLKEHRSKAKIFSPIDGVISKVSVKSGEFAPPISPLVTVTDSDDLRIESRVLVDDVIYLHIGDKVDITQKTNSHDLHGTGRIIDISSFADSTVSGLGLNEKKVKVKVFIENKGDLILSENYDVTLNFILKEMKDVIAVPKSAVFSIEDDKDAVLLMKEGKAAIQEVVVSYETGSDFVISEGLSEGDLVIKNPNIEGLKEGSLVKLIESSKE</sequence>
<dbReference type="Gene3D" id="2.40.50.100">
    <property type="match status" value="1"/>
</dbReference>
<gene>
    <name evidence="6" type="ORF">ACFO4R_11330</name>
</gene>
<evidence type="ECO:0000259" key="5">
    <source>
        <dbReference type="Pfam" id="PF25967"/>
    </source>
</evidence>
<comment type="caution">
    <text evidence="6">The sequence shown here is derived from an EMBL/GenBank/DDBJ whole genome shotgun (WGS) entry which is preliminary data.</text>
</comment>
<evidence type="ECO:0000256" key="2">
    <source>
        <dbReference type="SAM" id="Coils"/>
    </source>
</evidence>
<feature type="domain" description="Multidrug resistance protein MdtA-like C-terminal permuted SH3" evidence="5">
    <location>
        <begin position="343"/>
        <end position="398"/>
    </location>
</feature>
<dbReference type="InterPro" id="IPR058625">
    <property type="entry name" value="MdtA-like_BSH"/>
</dbReference>
<evidence type="ECO:0000256" key="1">
    <source>
        <dbReference type="ARBA" id="ARBA00022448"/>
    </source>
</evidence>
<dbReference type="InterPro" id="IPR058627">
    <property type="entry name" value="MdtA-like_C"/>
</dbReference>
<organism evidence="6 7">
    <name type="scientific">Filifactor villosus</name>
    <dbReference type="NCBI Taxonomy" id="29374"/>
    <lineage>
        <taxon>Bacteria</taxon>
        <taxon>Bacillati</taxon>
        <taxon>Bacillota</taxon>
        <taxon>Clostridia</taxon>
        <taxon>Peptostreptococcales</taxon>
        <taxon>Filifactoraceae</taxon>
        <taxon>Filifactor</taxon>
    </lineage>
</organism>
<keyword evidence="3" id="KW-0812">Transmembrane</keyword>
<dbReference type="Gene3D" id="2.40.420.20">
    <property type="match status" value="1"/>
</dbReference>
<feature type="domain" description="Multidrug resistance protein MdtA-like barrel-sandwich hybrid" evidence="4">
    <location>
        <begin position="56"/>
        <end position="239"/>
    </location>
</feature>